<dbReference type="InterPro" id="IPR050445">
    <property type="entry name" value="Bact_polysacc_biosynth/exp"/>
</dbReference>
<evidence type="ECO:0000256" key="4">
    <source>
        <dbReference type="ARBA" id="ARBA00022692"/>
    </source>
</evidence>
<accession>A0ABS2RLQ2</accession>
<feature type="transmembrane region" description="Helical" evidence="7">
    <location>
        <begin position="179"/>
        <end position="200"/>
    </location>
</feature>
<keyword evidence="10" id="KW-1185">Reference proteome</keyword>
<evidence type="ECO:0000256" key="3">
    <source>
        <dbReference type="ARBA" id="ARBA00022475"/>
    </source>
</evidence>
<sequence length="220" mass="23583">MSPDQVERRRRSGRWQRLQPAVRALRTEWLTMAIIVLATLVLVLAVTVTTTPHYTSRTRLSVADTAGGPVGSSVSRQRLAAEAEAATSSDVLEGVRQALELELSSQALVDLIQVRQRPGSGVLEITVTDVNPFRAADIANAVGEQLVRQTSTRGSRSRRIETTVLTPALVPMTPTTPRVGLNMALGTLGGLVIGAGSLLLQRRFRAGRPSRGGTVTSAER</sequence>
<gene>
    <name evidence="9" type="ORF">JOE57_002514</name>
</gene>
<evidence type="ECO:0000256" key="2">
    <source>
        <dbReference type="ARBA" id="ARBA00006683"/>
    </source>
</evidence>
<evidence type="ECO:0000256" key="6">
    <source>
        <dbReference type="ARBA" id="ARBA00023136"/>
    </source>
</evidence>
<dbReference type="RefSeq" id="WP_204918449.1">
    <property type="nucleotide sequence ID" value="NZ_BAAAQP010000009.1"/>
</dbReference>
<evidence type="ECO:0000313" key="9">
    <source>
        <dbReference type="EMBL" id="MBM7799593.1"/>
    </source>
</evidence>
<feature type="transmembrane region" description="Helical" evidence="7">
    <location>
        <begin position="29"/>
        <end position="48"/>
    </location>
</feature>
<evidence type="ECO:0000256" key="5">
    <source>
        <dbReference type="ARBA" id="ARBA00022989"/>
    </source>
</evidence>
<dbReference type="EMBL" id="JAFBCF010000001">
    <property type="protein sequence ID" value="MBM7799593.1"/>
    <property type="molecule type" value="Genomic_DNA"/>
</dbReference>
<proteinExistence type="inferred from homology"/>
<reference evidence="9 10" key="1">
    <citation type="submission" date="2021-01" db="EMBL/GenBank/DDBJ databases">
        <title>Sequencing the genomes of 1000 actinobacteria strains.</title>
        <authorList>
            <person name="Klenk H.-P."/>
        </authorList>
    </citation>
    <scope>NUCLEOTIDE SEQUENCE [LARGE SCALE GENOMIC DNA]</scope>
    <source>
        <strain evidence="9 10">DSM 18662</strain>
    </source>
</reference>
<dbReference type="PANTHER" id="PTHR32309:SF13">
    <property type="entry name" value="FERRIC ENTEROBACTIN TRANSPORT PROTEIN FEPE"/>
    <property type="match status" value="1"/>
</dbReference>
<evidence type="ECO:0000313" key="10">
    <source>
        <dbReference type="Proteomes" id="UP000704762"/>
    </source>
</evidence>
<keyword evidence="4 7" id="KW-0812">Transmembrane</keyword>
<protein>
    <submittedName>
        <fullName evidence="9">Capsular polysaccharide biosynthesis protein</fullName>
    </submittedName>
</protein>
<evidence type="ECO:0000259" key="8">
    <source>
        <dbReference type="Pfam" id="PF02706"/>
    </source>
</evidence>
<organism evidence="9 10">
    <name type="scientific">Microlunatus panaciterrae</name>
    <dbReference type="NCBI Taxonomy" id="400768"/>
    <lineage>
        <taxon>Bacteria</taxon>
        <taxon>Bacillati</taxon>
        <taxon>Actinomycetota</taxon>
        <taxon>Actinomycetes</taxon>
        <taxon>Propionibacteriales</taxon>
        <taxon>Propionibacteriaceae</taxon>
        <taxon>Microlunatus</taxon>
    </lineage>
</organism>
<dbReference type="InterPro" id="IPR003856">
    <property type="entry name" value="LPS_length_determ_N"/>
</dbReference>
<dbReference type="Pfam" id="PF02706">
    <property type="entry name" value="Wzz"/>
    <property type="match status" value="1"/>
</dbReference>
<name>A0ABS2RLQ2_9ACTN</name>
<feature type="domain" description="Polysaccharide chain length determinant N-terminal" evidence="8">
    <location>
        <begin position="22"/>
        <end position="97"/>
    </location>
</feature>
<keyword evidence="3" id="KW-1003">Cell membrane</keyword>
<evidence type="ECO:0000256" key="7">
    <source>
        <dbReference type="SAM" id="Phobius"/>
    </source>
</evidence>
<dbReference type="PANTHER" id="PTHR32309">
    <property type="entry name" value="TYROSINE-PROTEIN KINASE"/>
    <property type="match status" value="1"/>
</dbReference>
<comment type="caution">
    <text evidence="9">The sequence shown here is derived from an EMBL/GenBank/DDBJ whole genome shotgun (WGS) entry which is preliminary data.</text>
</comment>
<dbReference type="Proteomes" id="UP000704762">
    <property type="component" value="Unassembled WGS sequence"/>
</dbReference>
<evidence type="ECO:0000256" key="1">
    <source>
        <dbReference type="ARBA" id="ARBA00004651"/>
    </source>
</evidence>
<comment type="similarity">
    <text evidence="2">Belongs to the CpsC/CapA family.</text>
</comment>
<keyword evidence="5 7" id="KW-1133">Transmembrane helix</keyword>
<keyword evidence="6 7" id="KW-0472">Membrane</keyword>
<comment type="subcellular location">
    <subcellularLocation>
        <location evidence="1">Cell membrane</location>
        <topology evidence="1">Multi-pass membrane protein</topology>
    </subcellularLocation>
</comment>